<name>A0AAX6MLE5_9PEZI</name>
<organism evidence="2 3">
    <name type="scientific">Daldinia eschscholtzii</name>
    <dbReference type="NCBI Taxonomy" id="292717"/>
    <lineage>
        <taxon>Eukaryota</taxon>
        <taxon>Fungi</taxon>
        <taxon>Dikarya</taxon>
        <taxon>Ascomycota</taxon>
        <taxon>Pezizomycotina</taxon>
        <taxon>Sordariomycetes</taxon>
        <taxon>Xylariomycetidae</taxon>
        <taxon>Xylariales</taxon>
        <taxon>Hypoxylaceae</taxon>
        <taxon>Daldinia</taxon>
    </lineage>
</organism>
<evidence type="ECO:0000313" key="2">
    <source>
        <dbReference type="EMBL" id="KAK6953449.1"/>
    </source>
</evidence>
<feature type="transmembrane region" description="Helical" evidence="1">
    <location>
        <begin position="313"/>
        <end position="332"/>
    </location>
</feature>
<dbReference type="AlphaFoldDB" id="A0AAX6MLE5"/>
<gene>
    <name evidence="2" type="ORF">Daesc_005753</name>
</gene>
<protein>
    <submittedName>
        <fullName evidence="2">Uncharacterized protein</fullName>
    </submittedName>
</protein>
<evidence type="ECO:0000313" key="3">
    <source>
        <dbReference type="Proteomes" id="UP001369815"/>
    </source>
</evidence>
<keyword evidence="1" id="KW-0812">Transmembrane</keyword>
<dbReference type="EMBL" id="JBANMG010000005">
    <property type="protein sequence ID" value="KAK6953449.1"/>
    <property type="molecule type" value="Genomic_DNA"/>
</dbReference>
<sequence length="334" mass="37095">MSNTSLLRRAPSKPIPRRAWLMFLDLNRAELHYENVLEQVNLCIRSQLGYSSAGSKIKWSSDQQGLEASFGNNKHNASGFPYPKAFLNALDEYGLPHPGYVPPVQQNTQLPAGALQYQNVQPPMDDDCRSRGPLAKTGADFEAGFSNRLFGITYHTTTESEYHLQPIYLVIGIFPKGHANPREKIVFITNPEKLFSRLHWACDFERGTHKPVTLDSNGVADLRLLLDAYNYWRTPENTAPIWADWIHQVLNNSSHDVHNGLYSLEIVLGWSAKRISAVVLLPILLSLALGIWLNSRNWSDLATIQTAWGTASYIATAGGLSAALLGILSSIADG</sequence>
<comment type="caution">
    <text evidence="2">The sequence shown here is derived from an EMBL/GenBank/DDBJ whole genome shotgun (WGS) entry which is preliminary data.</text>
</comment>
<keyword evidence="1" id="KW-1133">Transmembrane helix</keyword>
<evidence type="ECO:0000256" key="1">
    <source>
        <dbReference type="SAM" id="Phobius"/>
    </source>
</evidence>
<dbReference type="Proteomes" id="UP001369815">
    <property type="component" value="Unassembled WGS sequence"/>
</dbReference>
<reference evidence="2 3" key="1">
    <citation type="journal article" date="2024" name="Front Chem Biol">
        <title>Unveiling the potential of Daldinia eschscholtzii MFLUCC 19-0629 through bioactivity and bioinformatics studies for enhanced sustainable agriculture production.</title>
        <authorList>
            <person name="Brooks S."/>
            <person name="Weaver J.A."/>
            <person name="Klomchit A."/>
            <person name="Alharthi S.A."/>
            <person name="Onlamun T."/>
            <person name="Nurani R."/>
            <person name="Vong T.K."/>
            <person name="Alberti F."/>
            <person name="Greco C."/>
        </authorList>
    </citation>
    <scope>NUCLEOTIDE SEQUENCE [LARGE SCALE GENOMIC DNA]</scope>
    <source>
        <strain evidence="2">MFLUCC 19-0629</strain>
    </source>
</reference>
<feature type="transmembrane region" description="Helical" evidence="1">
    <location>
        <begin position="275"/>
        <end position="293"/>
    </location>
</feature>
<accession>A0AAX6MLE5</accession>
<proteinExistence type="predicted"/>
<keyword evidence="3" id="KW-1185">Reference proteome</keyword>
<keyword evidence="1" id="KW-0472">Membrane</keyword>